<dbReference type="PANTHER" id="PTHR23044">
    <property type="entry name" value="3'-5' EXONUCLEASE ERI1-RELATED"/>
    <property type="match status" value="1"/>
</dbReference>
<dbReference type="InterPro" id="IPR047201">
    <property type="entry name" value="ERI-1_3'hExo-like"/>
</dbReference>
<evidence type="ECO:0000256" key="1">
    <source>
        <dbReference type="ARBA" id="ARBA00022722"/>
    </source>
</evidence>
<sequence>MEYIILDLEWNGAWSKRTGKYFNEIIEIGAVRLHENRVVADEFKALIRPRVSGKLTSLVSDLTSITDQELQNGTTFCRAMERFGRWVGNRENVVMTWGNTDLLVLIENFRFYYGTGRIRFLSQYADLQKYCQSEMKMGGGNHLGLLKAAQMLEIPVDENSLHRALDDSRLSAKVFDRLYDEKRLAAFIRSALTEDFYRRLTFKNKVISDIQSPLIERQELVVRCPACQKRMRRKGKWTFRGRFFKASFVCRSCQKEYTARLQFKQEFDGVVTKRIVEEKLPPAQEPEKVAAKE</sequence>
<dbReference type="Gene3D" id="3.30.420.10">
    <property type="entry name" value="Ribonuclease H-like superfamily/Ribonuclease H"/>
    <property type="match status" value="1"/>
</dbReference>
<keyword evidence="6" id="KW-1185">Reference proteome</keyword>
<dbReference type="Pfam" id="PF00929">
    <property type="entry name" value="RNase_T"/>
    <property type="match status" value="1"/>
</dbReference>
<dbReference type="Proteomes" id="UP001489509">
    <property type="component" value="Unassembled WGS sequence"/>
</dbReference>
<evidence type="ECO:0000256" key="3">
    <source>
        <dbReference type="ARBA" id="ARBA00022839"/>
    </source>
</evidence>
<evidence type="ECO:0000259" key="4">
    <source>
        <dbReference type="SMART" id="SM00479"/>
    </source>
</evidence>
<dbReference type="PANTHER" id="PTHR23044:SF61">
    <property type="entry name" value="3'-5' EXORIBONUCLEASE 1-RELATED"/>
    <property type="match status" value="1"/>
</dbReference>
<organism evidence="5 6">
    <name type="scientific">Solibaculum intestinale</name>
    <dbReference type="NCBI Taxonomy" id="3133165"/>
    <lineage>
        <taxon>Bacteria</taxon>
        <taxon>Bacillati</taxon>
        <taxon>Bacillota</taxon>
        <taxon>Clostridia</taxon>
        <taxon>Eubacteriales</taxon>
        <taxon>Oscillospiraceae</taxon>
        <taxon>Solibaculum</taxon>
    </lineage>
</organism>
<dbReference type="InterPro" id="IPR012337">
    <property type="entry name" value="RNaseH-like_sf"/>
</dbReference>
<proteinExistence type="predicted"/>
<dbReference type="GO" id="GO:0004527">
    <property type="term" value="F:exonuclease activity"/>
    <property type="evidence" value="ECO:0007669"/>
    <property type="project" value="UniProtKB-KW"/>
</dbReference>
<dbReference type="RefSeq" id="WP_349218014.1">
    <property type="nucleotide sequence ID" value="NZ_JBBMFD010000002.1"/>
</dbReference>
<dbReference type="SUPFAM" id="SSF53098">
    <property type="entry name" value="Ribonuclease H-like"/>
    <property type="match status" value="1"/>
</dbReference>
<reference evidence="5 6" key="1">
    <citation type="submission" date="2024-03" db="EMBL/GenBank/DDBJ databases">
        <title>Human intestinal bacterial collection.</title>
        <authorList>
            <person name="Pauvert C."/>
            <person name="Hitch T.C.A."/>
            <person name="Clavel T."/>
        </authorList>
    </citation>
    <scope>NUCLEOTIDE SEQUENCE [LARGE SCALE GENOMIC DNA]</scope>
    <source>
        <strain evidence="5 6">CLA-JM-H44</strain>
    </source>
</reference>
<dbReference type="EC" id="3.1.-.-" evidence="5"/>
<evidence type="ECO:0000313" key="5">
    <source>
        <dbReference type="EMBL" id="MEQ2439752.1"/>
    </source>
</evidence>
<feature type="domain" description="Exonuclease" evidence="4">
    <location>
        <begin position="2"/>
        <end position="184"/>
    </location>
</feature>
<dbReference type="InterPro" id="IPR036397">
    <property type="entry name" value="RNaseH_sf"/>
</dbReference>
<keyword evidence="3 5" id="KW-0269">Exonuclease</keyword>
<dbReference type="InterPro" id="IPR013520">
    <property type="entry name" value="Ribonucl_H"/>
</dbReference>
<evidence type="ECO:0000256" key="2">
    <source>
        <dbReference type="ARBA" id="ARBA00022801"/>
    </source>
</evidence>
<accession>A0ABV1DXI8</accession>
<protein>
    <submittedName>
        <fullName evidence="5">3'-5' exonuclease</fullName>
        <ecNumber evidence="5">3.1.-.-</ecNumber>
    </submittedName>
</protein>
<dbReference type="CDD" id="cd06133">
    <property type="entry name" value="ERI-1_3'hExo_like"/>
    <property type="match status" value="1"/>
</dbReference>
<evidence type="ECO:0000313" key="6">
    <source>
        <dbReference type="Proteomes" id="UP001489509"/>
    </source>
</evidence>
<dbReference type="EMBL" id="JBBMFD010000002">
    <property type="protein sequence ID" value="MEQ2439752.1"/>
    <property type="molecule type" value="Genomic_DNA"/>
</dbReference>
<dbReference type="InterPro" id="IPR051274">
    <property type="entry name" value="3-5_Exoribonuclease"/>
</dbReference>
<dbReference type="SMART" id="SM00479">
    <property type="entry name" value="EXOIII"/>
    <property type="match status" value="1"/>
</dbReference>
<comment type="caution">
    <text evidence="5">The sequence shown here is derived from an EMBL/GenBank/DDBJ whole genome shotgun (WGS) entry which is preliminary data.</text>
</comment>
<keyword evidence="2 5" id="KW-0378">Hydrolase</keyword>
<gene>
    <name evidence="5" type="ORF">WMO26_02805</name>
</gene>
<name>A0ABV1DXI8_9FIRM</name>
<keyword evidence="1" id="KW-0540">Nuclease</keyword>